<dbReference type="GO" id="GO:0005829">
    <property type="term" value="C:cytosol"/>
    <property type="evidence" value="ECO:0007669"/>
    <property type="project" value="TreeGrafter"/>
</dbReference>
<dbReference type="InterPro" id="IPR001962">
    <property type="entry name" value="Asn_synthase"/>
</dbReference>
<dbReference type="InterPro" id="IPR029055">
    <property type="entry name" value="Ntn_hydrolases_N"/>
</dbReference>
<comment type="similarity">
    <text evidence="1">Belongs to the asparagine synthetase family.</text>
</comment>
<dbReference type="InterPro" id="IPR014729">
    <property type="entry name" value="Rossmann-like_a/b/a_fold"/>
</dbReference>
<comment type="caution">
    <text evidence="9">The sequence shown here is derived from an EMBL/GenBank/DDBJ whole genome shotgun (WGS) entry which is preliminary data.</text>
</comment>
<gene>
    <name evidence="9" type="ORF">EJ04DRAFT_537835</name>
</gene>
<dbReference type="CDD" id="cd01991">
    <property type="entry name" value="Asn_synthase_B_C"/>
    <property type="match status" value="1"/>
</dbReference>
<dbReference type="GO" id="GO:0006529">
    <property type="term" value="P:asparagine biosynthetic process"/>
    <property type="evidence" value="ECO:0007669"/>
    <property type="project" value="InterPro"/>
</dbReference>
<dbReference type="CDD" id="cd00712">
    <property type="entry name" value="AsnB"/>
    <property type="match status" value="1"/>
</dbReference>
<dbReference type="NCBIfam" id="TIGR01536">
    <property type="entry name" value="asn_synth_AEB"/>
    <property type="match status" value="1"/>
</dbReference>
<protein>
    <submittedName>
        <fullName evidence="9">Adenine nucleotide alpha hydrolases-like protein</fullName>
    </submittedName>
</protein>
<keyword evidence="3 5" id="KW-0067">ATP-binding</keyword>
<dbReference type="PANTHER" id="PTHR43284:SF1">
    <property type="entry name" value="ASPARAGINE SYNTHETASE"/>
    <property type="match status" value="1"/>
</dbReference>
<feature type="binding site" evidence="6">
    <location>
        <position position="267"/>
    </location>
    <ligand>
        <name>ATP</name>
        <dbReference type="ChEBI" id="CHEBI:30616"/>
    </ligand>
</feature>
<evidence type="ECO:0000256" key="3">
    <source>
        <dbReference type="ARBA" id="ARBA00022840"/>
    </source>
</evidence>
<accession>A0A9P4QRG0</accession>
<dbReference type="InterPro" id="IPR017932">
    <property type="entry name" value="GATase_2_dom"/>
</dbReference>
<evidence type="ECO:0000256" key="5">
    <source>
        <dbReference type="PIRNR" id="PIRNR001589"/>
    </source>
</evidence>
<dbReference type="InterPro" id="IPR006426">
    <property type="entry name" value="Asn_synth_AEB"/>
</dbReference>
<dbReference type="PIRSF" id="PIRSF001589">
    <property type="entry name" value="Asn_synthetase_glu-h"/>
    <property type="match status" value="1"/>
</dbReference>
<dbReference type="Gene3D" id="3.40.50.620">
    <property type="entry name" value="HUPs"/>
    <property type="match status" value="2"/>
</dbReference>
<dbReference type="GO" id="GO:0016787">
    <property type="term" value="F:hydrolase activity"/>
    <property type="evidence" value="ECO:0007669"/>
    <property type="project" value="UniProtKB-KW"/>
</dbReference>
<dbReference type="GO" id="GO:0004066">
    <property type="term" value="F:asparagine synthase (glutamine-hydrolyzing) activity"/>
    <property type="evidence" value="ECO:0007669"/>
    <property type="project" value="InterPro"/>
</dbReference>
<dbReference type="Gene3D" id="3.60.20.10">
    <property type="entry name" value="Glutamine Phosphoribosylpyrophosphate, subunit 1, domain 1"/>
    <property type="match status" value="1"/>
</dbReference>
<keyword evidence="2 5" id="KW-0547">Nucleotide-binding</keyword>
<proteinExistence type="inferred from homology"/>
<dbReference type="GO" id="GO:0005524">
    <property type="term" value="F:ATP binding"/>
    <property type="evidence" value="ECO:0007669"/>
    <property type="project" value="UniProtKB-KW"/>
</dbReference>
<evidence type="ECO:0000256" key="6">
    <source>
        <dbReference type="PIRSR" id="PIRSR001589-2"/>
    </source>
</evidence>
<evidence type="ECO:0000256" key="2">
    <source>
        <dbReference type="ARBA" id="ARBA00022741"/>
    </source>
</evidence>
<evidence type="ECO:0000313" key="10">
    <source>
        <dbReference type="Proteomes" id="UP000799444"/>
    </source>
</evidence>
<dbReference type="Proteomes" id="UP000799444">
    <property type="component" value="Unassembled WGS sequence"/>
</dbReference>
<reference evidence="9" key="1">
    <citation type="journal article" date="2020" name="Stud. Mycol.">
        <title>101 Dothideomycetes genomes: a test case for predicting lifestyles and emergence of pathogens.</title>
        <authorList>
            <person name="Haridas S."/>
            <person name="Albert R."/>
            <person name="Binder M."/>
            <person name="Bloem J."/>
            <person name="Labutti K."/>
            <person name="Salamov A."/>
            <person name="Andreopoulos B."/>
            <person name="Baker S."/>
            <person name="Barry K."/>
            <person name="Bills G."/>
            <person name="Bluhm B."/>
            <person name="Cannon C."/>
            <person name="Castanera R."/>
            <person name="Culley D."/>
            <person name="Daum C."/>
            <person name="Ezra D."/>
            <person name="Gonzalez J."/>
            <person name="Henrissat B."/>
            <person name="Kuo A."/>
            <person name="Liang C."/>
            <person name="Lipzen A."/>
            <person name="Lutzoni F."/>
            <person name="Magnuson J."/>
            <person name="Mondo S."/>
            <person name="Nolan M."/>
            <person name="Ohm R."/>
            <person name="Pangilinan J."/>
            <person name="Park H.-J."/>
            <person name="Ramirez L."/>
            <person name="Alfaro M."/>
            <person name="Sun H."/>
            <person name="Tritt A."/>
            <person name="Yoshinaga Y."/>
            <person name="Zwiers L.-H."/>
            <person name="Turgeon B."/>
            <person name="Goodwin S."/>
            <person name="Spatafora J."/>
            <person name="Crous P."/>
            <person name="Grigoriev I."/>
        </authorList>
    </citation>
    <scope>NUCLEOTIDE SEQUENCE</scope>
    <source>
        <strain evidence="9">CBS 125425</strain>
    </source>
</reference>
<sequence length="641" mass="73565">MSLTKASILSSIVVQMEEGNGSVTIAESQPFHDTESTVHAVVTGEFYDYKTVRDDLIQRGYTFQSLCDSEIVIALYKEYGVSFLSHLRGEFSGCLYDSKCQFFMAFKDRYGVKPLFYTIHDGRLLIASEMKAFLPFGWRAEWDVQSMLEQGWLGDSRTIFQGVQKVLPGHYLAVQSFGTITQHEYWDIEYKDKHKIDTRSQEELVEGVRDRLLDAVRVRLRADVPVGIFLSGGLDSSVVAGMIKHLIINEGATLGSDRTDRINCFSIKFMDEEYDEEPIARRTAEWLGVKEHVVEMDEEKFAEYFEDATWICEHTILDLNYIGKFALSKLTRETNVKVVLTGEGSDEHFAGYGDLLGDMVREPDYAWPKNDLPEEQRIKHFERIEYRDPNAVPSLKAFRTTDPESAKWPRKQINNVGFVSFLSFAGIDGQVADWSRQEFGVSDARTATVHTKWHPLHTALYIWSRFFMSNVLLTALGDRVEMAHSIEGRQPFLDHQLTEYINAIPPSLKLKWEASTQSFNEKWILKEAAKPFITDELYNRRKHPFTAPVRWKANGPLYKFFAKTVTRENVERVGFLAWGRCKNLLEEGIVMGDAQKVRKLYMVAQLVILSQRFKVKKSEPEYLVTEIQGHDNASNGSLTVY</sequence>
<evidence type="ECO:0000256" key="4">
    <source>
        <dbReference type="ARBA" id="ARBA00022962"/>
    </source>
</evidence>
<dbReference type="AlphaFoldDB" id="A0A9P4QRG0"/>
<feature type="site" description="Important for beta-aspartyl-AMP intermediate formation" evidence="7">
    <location>
        <position position="343"/>
    </location>
</feature>
<dbReference type="SUPFAM" id="SSF56235">
    <property type="entry name" value="N-terminal nucleophile aminohydrolases (Ntn hydrolases)"/>
    <property type="match status" value="1"/>
</dbReference>
<keyword evidence="9" id="KW-0378">Hydrolase</keyword>
<keyword evidence="10" id="KW-1185">Reference proteome</keyword>
<dbReference type="EMBL" id="ML996244">
    <property type="protein sequence ID" value="KAF2729487.1"/>
    <property type="molecule type" value="Genomic_DNA"/>
</dbReference>
<organism evidence="9 10">
    <name type="scientific">Polyplosphaeria fusca</name>
    <dbReference type="NCBI Taxonomy" id="682080"/>
    <lineage>
        <taxon>Eukaryota</taxon>
        <taxon>Fungi</taxon>
        <taxon>Dikarya</taxon>
        <taxon>Ascomycota</taxon>
        <taxon>Pezizomycotina</taxon>
        <taxon>Dothideomycetes</taxon>
        <taxon>Pleosporomycetidae</taxon>
        <taxon>Pleosporales</taxon>
        <taxon>Tetraplosphaeriaceae</taxon>
        <taxon>Polyplosphaeria</taxon>
    </lineage>
</organism>
<feature type="binding site" evidence="6">
    <location>
        <position position="68"/>
    </location>
    <ligand>
        <name>L-glutamine</name>
        <dbReference type="ChEBI" id="CHEBI:58359"/>
    </ligand>
</feature>
<dbReference type="Pfam" id="PF13537">
    <property type="entry name" value="GATase_7"/>
    <property type="match status" value="1"/>
</dbReference>
<dbReference type="InterPro" id="IPR051786">
    <property type="entry name" value="ASN_synthetase/amidase"/>
</dbReference>
<keyword evidence="4" id="KW-0315">Glutamine amidotransferase</keyword>
<name>A0A9P4QRG0_9PLEO</name>
<dbReference type="PANTHER" id="PTHR43284">
    <property type="entry name" value="ASPARAGINE SYNTHETASE (GLUTAMINE-HYDROLYZING)"/>
    <property type="match status" value="1"/>
</dbReference>
<dbReference type="PROSITE" id="PS51278">
    <property type="entry name" value="GATASE_TYPE_2"/>
    <property type="match status" value="1"/>
</dbReference>
<evidence type="ECO:0000256" key="7">
    <source>
        <dbReference type="PIRSR" id="PIRSR001589-3"/>
    </source>
</evidence>
<evidence type="ECO:0000256" key="1">
    <source>
        <dbReference type="ARBA" id="ARBA00005752"/>
    </source>
</evidence>
<evidence type="ECO:0000313" key="9">
    <source>
        <dbReference type="EMBL" id="KAF2729487.1"/>
    </source>
</evidence>
<feature type="domain" description="Glutamine amidotransferase type-2" evidence="8">
    <location>
        <begin position="1"/>
        <end position="177"/>
    </location>
</feature>
<dbReference type="InterPro" id="IPR033738">
    <property type="entry name" value="AsnB_N"/>
</dbReference>
<dbReference type="SUPFAM" id="SSF52402">
    <property type="entry name" value="Adenine nucleotide alpha hydrolases-like"/>
    <property type="match status" value="1"/>
</dbReference>
<dbReference type="Pfam" id="PF00733">
    <property type="entry name" value="Asn_synthase"/>
    <property type="match status" value="1"/>
</dbReference>
<evidence type="ECO:0000259" key="8">
    <source>
        <dbReference type="PROSITE" id="PS51278"/>
    </source>
</evidence>
<dbReference type="OrthoDB" id="409189at2759"/>